<dbReference type="InterPro" id="IPR014710">
    <property type="entry name" value="RmlC-like_jellyroll"/>
</dbReference>
<dbReference type="InterPro" id="IPR053146">
    <property type="entry name" value="QDO-like"/>
</dbReference>
<organism evidence="2 3">
    <name type="scientific">Streptosporangium subroseum</name>
    <dbReference type="NCBI Taxonomy" id="106412"/>
    <lineage>
        <taxon>Bacteria</taxon>
        <taxon>Bacillati</taxon>
        <taxon>Actinomycetota</taxon>
        <taxon>Actinomycetes</taxon>
        <taxon>Streptosporangiales</taxon>
        <taxon>Streptosporangiaceae</taxon>
        <taxon>Streptosporangium</taxon>
    </lineage>
</organism>
<sequence length="93" mass="9952">MGVGDIYTVKATGTETAGGFSIIEATVPPGGGPVAHVHNDSEEAFYLLSGELEFLDGDRIFTAGAGDFVLVPRGIRHRFKNVALHPARMLLWI</sequence>
<feature type="domain" description="Cupin type-2" evidence="1">
    <location>
        <begin position="25"/>
        <end position="91"/>
    </location>
</feature>
<dbReference type="InterPro" id="IPR011051">
    <property type="entry name" value="RmlC_Cupin_sf"/>
</dbReference>
<dbReference type="AlphaFoldDB" id="A0A239PBT8"/>
<name>A0A239PBT8_9ACTN</name>
<accession>A0A239PBT8</accession>
<evidence type="ECO:0000313" key="2">
    <source>
        <dbReference type="EMBL" id="SNT64577.1"/>
    </source>
</evidence>
<dbReference type="PANTHER" id="PTHR36440:SF1">
    <property type="entry name" value="PUTATIVE (AFU_ORTHOLOGUE AFUA_8G07350)-RELATED"/>
    <property type="match status" value="1"/>
</dbReference>
<gene>
    <name evidence="2" type="ORF">SAMN05216276_11244</name>
</gene>
<dbReference type="Gene3D" id="2.60.120.10">
    <property type="entry name" value="Jelly Rolls"/>
    <property type="match status" value="1"/>
</dbReference>
<dbReference type="Proteomes" id="UP000198282">
    <property type="component" value="Unassembled WGS sequence"/>
</dbReference>
<dbReference type="RefSeq" id="WP_179282650.1">
    <property type="nucleotide sequence ID" value="NZ_FZOD01000124.1"/>
</dbReference>
<dbReference type="EMBL" id="FZOD01000124">
    <property type="protein sequence ID" value="SNT64577.1"/>
    <property type="molecule type" value="Genomic_DNA"/>
</dbReference>
<evidence type="ECO:0000313" key="3">
    <source>
        <dbReference type="Proteomes" id="UP000198282"/>
    </source>
</evidence>
<protein>
    <submittedName>
        <fullName evidence="2">Cupin domain-containing protein</fullName>
    </submittedName>
</protein>
<dbReference type="SUPFAM" id="SSF51182">
    <property type="entry name" value="RmlC-like cupins"/>
    <property type="match status" value="1"/>
</dbReference>
<evidence type="ECO:0000259" key="1">
    <source>
        <dbReference type="Pfam" id="PF07883"/>
    </source>
</evidence>
<reference evidence="2 3" key="1">
    <citation type="submission" date="2017-06" db="EMBL/GenBank/DDBJ databases">
        <authorList>
            <person name="Kim H.J."/>
            <person name="Triplett B.A."/>
        </authorList>
    </citation>
    <scope>NUCLEOTIDE SEQUENCE [LARGE SCALE GENOMIC DNA]</scope>
    <source>
        <strain evidence="2 3">CGMCC 4.2132</strain>
    </source>
</reference>
<dbReference type="Pfam" id="PF07883">
    <property type="entry name" value="Cupin_2"/>
    <property type="match status" value="1"/>
</dbReference>
<proteinExistence type="predicted"/>
<dbReference type="InterPro" id="IPR013096">
    <property type="entry name" value="Cupin_2"/>
</dbReference>
<keyword evidence="3" id="KW-1185">Reference proteome</keyword>
<dbReference type="PANTHER" id="PTHR36440">
    <property type="entry name" value="PUTATIVE (AFU_ORTHOLOGUE AFUA_8G07350)-RELATED"/>
    <property type="match status" value="1"/>
</dbReference>